<dbReference type="InterPro" id="IPR057683">
    <property type="entry name" value="DUF7923"/>
</dbReference>
<dbReference type="Proteomes" id="UP000235672">
    <property type="component" value="Unassembled WGS sequence"/>
</dbReference>
<evidence type="ECO:0000313" key="3">
    <source>
        <dbReference type="Proteomes" id="UP000235672"/>
    </source>
</evidence>
<evidence type="ECO:0000313" key="2">
    <source>
        <dbReference type="EMBL" id="PMD21779.1"/>
    </source>
</evidence>
<feature type="domain" description="DUF7923" evidence="1">
    <location>
        <begin position="2"/>
        <end position="142"/>
    </location>
</feature>
<protein>
    <recommendedName>
        <fullName evidence="1">DUF7923 domain-containing protein</fullName>
    </recommendedName>
</protein>
<dbReference type="STRING" id="1745343.A0A2J6Q687"/>
<proteinExistence type="predicted"/>
<reference evidence="2 3" key="1">
    <citation type="submission" date="2016-05" db="EMBL/GenBank/DDBJ databases">
        <title>A degradative enzymes factory behind the ericoid mycorrhizal symbiosis.</title>
        <authorList>
            <consortium name="DOE Joint Genome Institute"/>
            <person name="Martino E."/>
            <person name="Morin E."/>
            <person name="Grelet G."/>
            <person name="Kuo A."/>
            <person name="Kohler A."/>
            <person name="Daghino S."/>
            <person name="Barry K."/>
            <person name="Choi C."/>
            <person name="Cichocki N."/>
            <person name="Clum A."/>
            <person name="Copeland A."/>
            <person name="Hainaut M."/>
            <person name="Haridas S."/>
            <person name="Labutti K."/>
            <person name="Lindquist E."/>
            <person name="Lipzen A."/>
            <person name="Khouja H.-R."/>
            <person name="Murat C."/>
            <person name="Ohm R."/>
            <person name="Olson A."/>
            <person name="Spatafora J."/>
            <person name="Veneault-Fourrey C."/>
            <person name="Henrissat B."/>
            <person name="Grigoriev I."/>
            <person name="Martin F."/>
            <person name="Perotto S."/>
        </authorList>
    </citation>
    <scope>NUCLEOTIDE SEQUENCE [LARGE SCALE GENOMIC DNA]</scope>
    <source>
        <strain evidence="2 3">UAMH 7357</strain>
    </source>
</reference>
<dbReference type="PANTHER" id="PTHR37543">
    <property type="entry name" value="CCCH ZINC FINGER DNA BINDING PROTEIN (AFU_ORTHOLOGUE AFUA_5G12760)"/>
    <property type="match status" value="1"/>
</dbReference>
<evidence type="ECO:0000259" key="1">
    <source>
        <dbReference type="Pfam" id="PF25540"/>
    </source>
</evidence>
<dbReference type="OrthoDB" id="2270193at2759"/>
<dbReference type="AlphaFoldDB" id="A0A2J6Q687"/>
<dbReference type="Pfam" id="PF25540">
    <property type="entry name" value="DUF7923"/>
    <property type="match status" value="1"/>
</dbReference>
<dbReference type="Gene3D" id="4.10.1000.10">
    <property type="entry name" value="Zinc finger, CCCH-type"/>
    <property type="match status" value="1"/>
</dbReference>
<accession>A0A2J6Q687</accession>
<organism evidence="2 3">
    <name type="scientific">Hyaloscypha hepaticicola</name>
    <dbReference type="NCBI Taxonomy" id="2082293"/>
    <lineage>
        <taxon>Eukaryota</taxon>
        <taxon>Fungi</taxon>
        <taxon>Dikarya</taxon>
        <taxon>Ascomycota</taxon>
        <taxon>Pezizomycotina</taxon>
        <taxon>Leotiomycetes</taxon>
        <taxon>Helotiales</taxon>
        <taxon>Hyaloscyphaceae</taxon>
        <taxon>Hyaloscypha</taxon>
    </lineage>
</organism>
<sequence length="298" mass="33370">MEKVREHLASLGSAINDPKTVSIMVKAYANLGGLAQACVRDKKLSSLSDMTQFWVGFSRRYPLVDFIDVGLGKEEADSKLKEVLNFHFGNPLCEHVMLACCHDAGYVPALRQYTAQPKRITLVTVGPVGPAMHTLGFRTTRLFEPLFSSRISPQVTSSPMNGKVRESSVSDIQQTLDLITAMTAEGSSQVKEKPVNNCGRLRPIFRNDAGKRIDKVLSVDRRVLQDMRERNLCSWHYLRSDCQKKVSGSCKRNHEYPRPLNPGEYDAQWFIARQGVCYTLRKGGNCQDDQCIYGHGGL</sequence>
<gene>
    <name evidence="2" type="ORF">NA56DRAFT_122987</name>
</gene>
<name>A0A2J6Q687_9HELO</name>
<dbReference type="EMBL" id="KZ613480">
    <property type="protein sequence ID" value="PMD21779.1"/>
    <property type="molecule type" value="Genomic_DNA"/>
</dbReference>
<dbReference type="PANTHER" id="PTHR37543:SF1">
    <property type="entry name" value="CCCH ZINC FINGER DNA BINDING PROTEIN (AFU_ORTHOLOGUE AFUA_5G12760)"/>
    <property type="match status" value="1"/>
</dbReference>
<keyword evidence="3" id="KW-1185">Reference proteome</keyword>